<evidence type="ECO:0000313" key="2">
    <source>
        <dbReference type="Proteomes" id="UP000092445"/>
    </source>
</evidence>
<keyword evidence="2" id="KW-1185">Reference proteome</keyword>
<accession>A0A1A9Z5S2</accession>
<reference evidence="2" key="1">
    <citation type="submission" date="2014-03" db="EMBL/GenBank/DDBJ databases">
        <authorList>
            <person name="Aksoy S."/>
            <person name="Warren W."/>
            <person name="Wilson R.K."/>
        </authorList>
    </citation>
    <scope>NUCLEOTIDE SEQUENCE [LARGE SCALE GENOMIC DNA]</scope>
    <source>
        <strain evidence="2">IAEA</strain>
    </source>
</reference>
<dbReference type="VEuPathDB" id="VectorBase:GPAI004682"/>
<sequence>MSSPQFDYTHVLISFFSHLMLYTSGTTKFTQSLERFNVDIIPHNCFSGNLINSKFQYATQQRFNESVNFYSSLLNFSCLLNYIPEDFPEVFLKVNIIVQFPDEDFNEE</sequence>
<dbReference type="EnsemblMetazoa" id="GPAI004682-RA">
    <property type="protein sequence ID" value="GPAI004682-PA"/>
    <property type="gene ID" value="GPAI004682"/>
</dbReference>
<dbReference type="AlphaFoldDB" id="A0A1A9Z5S2"/>
<protein>
    <submittedName>
        <fullName evidence="1">Uncharacterized protein</fullName>
    </submittedName>
</protein>
<organism evidence="1 2">
    <name type="scientific">Glossina pallidipes</name>
    <name type="common">Tsetse fly</name>
    <dbReference type="NCBI Taxonomy" id="7398"/>
    <lineage>
        <taxon>Eukaryota</taxon>
        <taxon>Metazoa</taxon>
        <taxon>Ecdysozoa</taxon>
        <taxon>Arthropoda</taxon>
        <taxon>Hexapoda</taxon>
        <taxon>Insecta</taxon>
        <taxon>Pterygota</taxon>
        <taxon>Neoptera</taxon>
        <taxon>Endopterygota</taxon>
        <taxon>Diptera</taxon>
        <taxon>Brachycera</taxon>
        <taxon>Muscomorpha</taxon>
        <taxon>Hippoboscoidea</taxon>
        <taxon>Glossinidae</taxon>
        <taxon>Glossina</taxon>
    </lineage>
</organism>
<proteinExistence type="predicted"/>
<reference evidence="1" key="2">
    <citation type="submission" date="2020-05" db="UniProtKB">
        <authorList>
            <consortium name="EnsemblMetazoa"/>
        </authorList>
    </citation>
    <scope>IDENTIFICATION</scope>
    <source>
        <strain evidence="1">IAEA</strain>
    </source>
</reference>
<name>A0A1A9Z5S2_GLOPL</name>
<dbReference type="Proteomes" id="UP000092445">
    <property type="component" value="Unassembled WGS sequence"/>
</dbReference>
<evidence type="ECO:0000313" key="1">
    <source>
        <dbReference type="EnsemblMetazoa" id="GPAI004682-PA"/>
    </source>
</evidence>